<dbReference type="OrthoDB" id="61110at2759"/>
<protein>
    <submittedName>
        <fullName evidence="6">Protein pim1-like protein 2</fullName>
    </submittedName>
</protein>
<feature type="compositionally biased region" description="Basic and acidic residues" evidence="4">
    <location>
        <begin position="9"/>
        <end position="19"/>
    </location>
</feature>
<dbReference type="PANTHER" id="PTHR45982:SF1">
    <property type="entry name" value="REGULATOR OF CHROMOSOME CONDENSATION"/>
    <property type="match status" value="1"/>
</dbReference>
<keyword evidence="1" id="KW-0344">Guanine-nucleotide releasing factor</keyword>
<reference evidence="6 7" key="1">
    <citation type="submission" date="2016-11" db="EMBL/GenBank/DDBJ databases">
        <title>Draft Genome Assembly of Colletotrichum chlorophyti a pathogen of herbaceous plants.</title>
        <authorList>
            <person name="Gan P."/>
            <person name="Narusaka M."/>
            <person name="Tsushima A."/>
            <person name="Narusaka Y."/>
            <person name="Takano Y."/>
            <person name="Shirasu K."/>
        </authorList>
    </citation>
    <scope>NUCLEOTIDE SEQUENCE [LARGE SCALE GENOMIC DNA]</scope>
    <source>
        <strain evidence="6 7">NTL11</strain>
    </source>
</reference>
<evidence type="ECO:0000256" key="1">
    <source>
        <dbReference type="ARBA" id="ARBA00022658"/>
    </source>
</evidence>
<dbReference type="InterPro" id="IPR000408">
    <property type="entry name" value="Reg_chr_condens"/>
</dbReference>
<feature type="repeat" description="RCC1" evidence="3">
    <location>
        <begin position="107"/>
        <end position="189"/>
    </location>
</feature>
<evidence type="ECO:0000313" key="6">
    <source>
        <dbReference type="EMBL" id="OLN87010.1"/>
    </source>
</evidence>
<feature type="non-terminal residue" evidence="6">
    <location>
        <position position="1"/>
    </location>
</feature>
<evidence type="ECO:0000256" key="3">
    <source>
        <dbReference type="PROSITE-ProRule" id="PRU00235"/>
    </source>
</evidence>
<dbReference type="PRINTS" id="PR00633">
    <property type="entry name" value="RCCNDNSATION"/>
</dbReference>
<dbReference type="PANTHER" id="PTHR45982">
    <property type="entry name" value="REGULATOR OF CHROMOSOME CONDENSATION"/>
    <property type="match status" value="1"/>
</dbReference>
<dbReference type="InterPro" id="IPR009091">
    <property type="entry name" value="RCC1/BLIP-II"/>
</dbReference>
<dbReference type="SUPFAM" id="SSF50985">
    <property type="entry name" value="RCC1/BLIP-II"/>
    <property type="match status" value="1"/>
</dbReference>
<sequence length="422" mass="45637">CVARASKAVGHECASKDRQNPASSTRQAVPRKPDAKKSRPQRPRRPSKDELLDIHVFGSSENCELGLGPRVTEALTPRMVPALGPNGHGVVQISAGGMHCVALTHDGKVLTWGVNDDGKHDILDPFESTPGVVAFHDDVDVVQGGDGNFGFLHEKPPKTTESVSVRIPGLDNIMELAGGANHVLAITNDGNVFAWGSGEQNELGRRILARRRFETLIPQRVGLPKNKAVKVFAGSHHSFAIDSDGKVWAFGLNNFGQCGISTREDTGFLTVISPIVVKSLSQYSIQHMACGLHHSIACTEEGQVLVWGRCDDGQTGLRLHEVVPREHIIYDSKDRPRVLNVPTLVPGLEQARHVAAGIDNCFVVTKSGDLYVWGFSASYNTGLRTTDTVMTPQRIDERNLNSKVPMFVAAGGQFTVAVTDAL</sequence>
<feature type="region of interest" description="Disordered" evidence="4">
    <location>
        <begin position="1"/>
        <end position="49"/>
    </location>
</feature>
<evidence type="ECO:0000256" key="2">
    <source>
        <dbReference type="ARBA" id="ARBA00022737"/>
    </source>
</evidence>
<dbReference type="Proteomes" id="UP000186583">
    <property type="component" value="Unassembled WGS sequence"/>
</dbReference>
<feature type="repeat" description="RCC1" evidence="3">
    <location>
        <begin position="52"/>
        <end position="106"/>
    </location>
</feature>
<evidence type="ECO:0000256" key="4">
    <source>
        <dbReference type="SAM" id="MobiDB-lite"/>
    </source>
</evidence>
<dbReference type="GO" id="GO:0005085">
    <property type="term" value="F:guanyl-nucleotide exchange factor activity"/>
    <property type="evidence" value="ECO:0007669"/>
    <property type="project" value="TreeGrafter"/>
</dbReference>
<gene>
    <name evidence="6" type="ORF">CCHL11_06503</name>
</gene>
<proteinExistence type="predicted"/>
<dbReference type="GO" id="GO:0005737">
    <property type="term" value="C:cytoplasm"/>
    <property type="evidence" value="ECO:0007669"/>
    <property type="project" value="TreeGrafter"/>
</dbReference>
<feature type="repeat" description="RCC1" evidence="3">
    <location>
        <begin position="245"/>
        <end position="301"/>
    </location>
</feature>
<dbReference type="InterPro" id="IPR051553">
    <property type="entry name" value="Ran_GTPase-activating"/>
</dbReference>
<dbReference type="STRING" id="708187.A0A1Q8RRR2"/>
<feature type="domain" description="RCC1-like" evidence="5">
    <location>
        <begin position="54"/>
        <end position="417"/>
    </location>
</feature>
<evidence type="ECO:0000259" key="5">
    <source>
        <dbReference type="Pfam" id="PF25390"/>
    </source>
</evidence>
<feature type="repeat" description="RCC1" evidence="3">
    <location>
        <begin position="190"/>
        <end position="244"/>
    </location>
</feature>
<dbReference type="EMBL" id="MPGH01000105">
    <property type="protein sequence ID" value="OLN87010.1"/>
    <property type="molecule type" value="Genomic_DNA"/>
</dbReference>
<dbReference type="Pfam" id="PF25390">
    <property type="entry name" value="WD40_RLD"/>
    <property type="match status" value="1"/>
</dbReference>
<feature type="repeat" description="RCC1" evidence="3">
    <location>
        <begin position="368"/>
        <end position="421"/>
    </location>
</feature>
<accession>A0A1Q8RRR2</accession>
<feature type="repeat" description="RCC1" evidence="3">
    <location>
        <begin position="302"/>
        <end position="367"/>
    </location>
</feature>
<dbReference type="Gene3D" id="2.130.10.30">
    <property type="entry name" value="Regulator of chromosome condensation 1/beta-lactamase-inhibitor protein II"/>
    <property type="match status" value="1"/>
</dbReference>
<dbReference type="PROSITE" id="PS50012">
    <property type="entry name" value="RCC1_3"/>
    <property type="match status" value="6"/>
</dbReference>
<dbReference type="InterPro" id="IPR058923">
    <property type="entry name" value="RCC1-like_dom"/>
</dbReference>
<name>A0A1Q8RRR2_9PEZI</name>
<comment type="caution">
    <text evidence="6">The sequence shown here is derived from an EMBL/GenBank/DDBJ whole genome shotgun (WGS) entry which is preliminary data.</text>
</comment>
<keyword evidence="7" id="KW-1185">Reference proteome</keyword>
<dbReference type="AlphaFoldDB" id="A0A1Q8RRR2"/>
<organism evidence="6 7">
    <name type="scientific">Colletotrichum chlorophyti</name>
    <dbReference type="NCBI Taxonomy" id="708187"/>
    <lineage>
        <taxon>Eukaryota</taxon>
        <taxon>Fungi</taxon>
        <taxon>Dikarya</taxon>
        <taxon>Ascomycota</taxon>
        <taxon>Pezizomycotina</taxon>
        <taxon>Sordariomycetes</taxon>
        <taxon>Hypocreomycetidae</taxon>
        <taxon>Glomerellales</taxon>
        <taxon>Glomerellaceae</taxon>
        <taxon>Colletotrichum</taxon>
    </lineage>
</organism>
<keyword evidence="2" id="KW-0677">Repeat</keyword>
<evidence type="ECO:0000313" key="7">
    <source>
        <dbReference type="Proteomes" id="UP000186583"/>
    </source>
</evidence>